<proteinExistence type="predicted"/>
<dbReference type="RefSeq" id="WP_251934507.1">
    <property type="nucleotide sequence ID" value="NZ_CP098747.1"/>
</dbReference>
<sequence length="146" mass="16303">MTELHIDSKSVNYDRRSALKGAAPLPLIPFMLPNGDEALAAPPKDRAVRLWREWRAHKPIVDGLIDEAEETENTDISEDDFANLEARLDAALARDLELEIAVMTERPTTGEGAGLRLKTILDCEWVNDTDYLALFIKDLVGFGRLS</sequence>
<reference evidence="1" key="1">
    <citation type="submission" date="2022-06" db="EMBL/GenBank/DDBJ databases">
        <title>Sneathiella actinostolidae sp. nov., isolated from a sea anemonein the Western Pacific Ocean.</title>
        <authorList>
            <person name="Wei M.J."/>
        </authorList>
    </citation>
    <scope>NUCLEOTIDE SEQUENCE</scope>
    <source>
        <strain evidence="1">PHK-P5</strain>
    </source>
</reference>
<protein>
    <recommendedName>
        <fullName evidence="3">Tail assembly chaperone</fullName>
    </recommendedName>
</protein>
<gene>
    <name evidence="1" type="ORF">NBZ79_00535</name>
</gene>
<evidence type="ECO:0008006" key="3">
    <source>
        <dbReference type="Google" id="ProtNLM"/>
    </source>
</evidence>
<evidence type="ECO:0000313" key="1">
    <source>
        <dbReference type="EMBL" id="USG61461.1"/>
    </source>
</evidence>
<organism evidence="1 2">
    <name type="scientific">Sneathiella marina</name>
    <dbReference type="NCBI Taxonomy" id="2950108"/>
    <lineage>
        <taxon>Bacteria</taxon>
        <taxon>Pseudomonadati</taxon>
        <taxon>Pseudomonadota</taxon>
        <taxon>Alphaproteobacteria</taxon>
        <taxon>Sneathiellales</taxon>
        <taxon>Sneathiellaceae</taxon>
        <taxon>Sneathiella</taxon>
    </lineage>
</organism>
<name>A0ABY4W2Q5_9PROT</name>
<accession>A0ABY4W2Q5</accession>
<dbReference type="Proteomes" id="UP001056291">
    <property type="component" value="Chromosome"/>
</dbReference>
<dbReference type="EMBL" id="CP098747">
    <property type="protein sequence ID" value="USG61461.1"/>
    <property type="molecule type" value="Genomic_DNA"/>
</dbReference>
<keyword evidence="2" id="KW-1185">Reference proteome</keyword>
<evidence type="ECO:0000313" key="2">
    <source>
        <dbReference type="Proteomes" id="UP001056291"/>
    </source>
</evidence>